<dbReference type="AlphaFoldDB" id="A0A3A8P4T7"/>
<dbReference type="OrthoDB" id="5498297at2"/>
<evidence type="ECO:0000313" key="3">
    <source>
        <dbReference type="EMBL" id="RKH46754.1"/>
    </source>
</evidence>
<evidence type="ECO:0000313" key="4">
    <source>
        <dbReference type="Proteomes" id="UP000273405"/>
    </source>
</evidence>
<dbReference type="EMBL" id="RAWG01000018">
    <property type="protein sequence ID" value="RKH46754.1"/>
    <property type="molecule type" value="Genomic_DNA"/>
</dbReference>
<proteinExistence type="predicted"/>
<feature type="chain" id="PRO_5017418621" evidence="2">
    <location>
        <begin position="23"/>
        <end position="280"/>
    </location>
</feature>
<protein>
    <submittedName>
        <fullName evidence="3">Uncharacterized protein</fullName>
    </submittedName>
</protein>
<keyword evidence="2" id="KW-0732">Signal</keyword>
<name>A0A3A8P4T7_9BACT</name>
<feature type="region of interest" description="Disordered" evidence="1">
    <location>
        <begin position="68"/>
        <end position="88"/>
    </location>
</feature>
<evidence type="ECO:0000256" key="2">
    <source>
        <dbReference type="SAM" id="SignalP"/>
    </source>
</evidence>
<feature type="signal peptide" evidence="2">
    <location>
        <begin position="1"/>
        <end position="22"/>
    </location>
</feature>
<comment type="caution">
    <text evidence="3">The sequence shown here is derived from an EMBL/GenBank/DDBJ whole genome shotgun (WGS) entry which is preliminary data.</text>
</comment>
<dbReference type="Proteomes" id="UP000273405">
    <property type="component" value="Unassembled WGS sequence"/>
</dbReference>
<gene>
    <name evidence="3" type="ORF">D7X12_04645</name>
</gene>
<organism evidence="3 4">
    <name type="scientific">Corallococcus sicarius</name>
    <dbReference type="NCBI Taxonomy" id="2316726"/>
    <lineage>
        <taxon>Bacteria</taxon>
        <taxon>Pseudomonadati</taxon>
        <taxon>Myxococcota</taxon>
        <taxon>Myxococcia</taxon>
        <taxon>Myxococcales</taxon>
        <taxon>Cystobacterineae</taxon>
        <taxon>Myxococcaceae</taxon>
        <taxon>Corallococcus</taxon>
    </lineage>
</organism>
<accession>A0A3A8P4T7</accession>
<keyword evidence="4" id="KW-1185">Reference proteome</keyword>
<evidence type="ECO:0000256" key="1">
    <source>
        <dbReference type="SAM" id="MobiDB-lite"/>
    </source>
</evidence>
<reference evidence="4" key="1">
    <citation type="submission" date="2018-09" db="EMBL/GenBank/DDBJ databases">
        <authorList>
            <person name="Livingstone P.G."/>
            <person name="Whitworth D.E."/>
        </authorList>
    </citation>
    <scope>NUCLEOTIDE SEQUENCE [LARGE SCALE GENOMIC DNA]</scope>
    <source>
        <strain evidence="4">CA040B</strain>
    </source>
</reference>
<sequence>MARMLMSSVVMMALLTAAPAPAPKASPLTWKVTGTDVTFEMSSKDLRALRDGKEVFGLQSRKKGFLANLVGDPEDTQDPPEGAPDTSDWEAAQSYTVLSVVGPWVSYEDNSGGFTGGALYAIRIYVTEDVTKDKDRGAFNLLDVFPEKDVLKALKADEFVKQHVRDEAAFKKARTVEALLAILVPGDDCVGFQIDNVKRSVAFHHVEGNKVAVRIAFGYERPVCRGKMFEVGVLLPIPESLRPALERARTRQEGFLMKDAKAVKAPAVHFEWEGSKQKKP</sequence>